<protein>
    <recommendedName>
        <fullName evidence="3">DUF1996 domain-containing protein</fullName>
    </recommendedName>
</protein>
<evidence type="ECO:0000313" key="4">
    <source>
        <dbReference type="EMBL" id="TFK98185.1"/>
    </source>
</evidence>
<feature type="compositionally biased region" description="Basic residues" evidence="1">
    <location>
        <begin position="463"/>
        <end position="475"/>
    </location>
</feature>
<dbReference type="AlphaFoldDB" id="A0A5C3Q7Y4"/>
<sequence>MIKSLSSAFVSLAMTASLANAYWLMGAQNTITTERIDPIVNPGAIAGHVHSVVGGSNFRFSSNTQFLRESQCTSVPIVEGTFEFFVLRSSANDGTFKSLNGDYLFDNKPGTTTAFPDDFRMLSGNPNLRSYNAASFAQQAVSFLCLDFDNKQGGTTRHTELPVNKKCPSGVRSQINFPSCWDGVNMDSPSHTSHVAFPSGGPDSGTCQDPKYPITLPRIFLEVYWDTNSGVDYAQAKNPQQPFVFAQGDATGYGFHADFFNGWDKGVLQKAVDGCNCNPYGDFTCCVDKGLFTKKKDGTHCRITPAIDERTTGVLNALPGGNKVTGLNGKPSPAIDPAPPNLISPVFAYEGDKPTQTGTVKPNTGNTGGVVPSPPSQPSPPVVSSSPPTPSSSSTRPPAPSSSSVRPPTPSSSSTRPPTSSSPASTGRPQPSATPLPPNEGECKSHIRKRAILKREAEEAMMMHKKRGHRSRANF</sequence>
<dbReference type="PANTHER" id="PTHR43662:SF3">
    <property type="entry name" value="DOMAIN PROTEIN, PUTATIVE (AFU_ORTHOLOGUE AFUA_6G11970)-RELATED"/>
    <property type="match status" value="1"/>
</dbReference>
<keyword evidence="2" id="KW-0732">Signal</keyword>
<name>A0A5C3Q7Y4_9AGAR</name>
<gene>
    <name evidence="4" type="ORF">BDV98DRAFT_512639</name>
</gene>
<reference evidence="4 5" key="1">
    <citation type="journal article" date="2019" name="Nat. Ecol. Evol.">
        <title>Megaphylogeny resolves global patterns of mushroom evolution.</title>
        <authorList>
            <person name="Varga T."/>
            <person name="Krizsan K."/>
            <person name="Foldi C."/>
            <person name="Dima B."/>
            <person name="Sanchez-Garcia M."/>
            <person name="Sanchez-Ramirez S."/>
            <person name="Szollosi G.J."/>
            <person name="Szarkandi J.G."/>
            <person name="Papp V."/>
            <person name="Albert L."/>
            <person name="Andreopoulos W."/>
            <person name="Angelini C."/>
            <person name="Antonin V."/>
            <person name="Barry K.W."/>
            <person name="Bougher N.L."/>
            <person name="Buchanan P."/>
            <person name="Buyck B."/>
            <person name="Bense V."/>
            <person name="Catcheside P."/>
            <person name="Chovatia M."/>
            <person name="Cooper J."/>
            <person name="Damon W."/>
            <person name="Desjardin D."/>
            <person name="Finy P."/>
            <person name="Geml J."/>
            <person name="Haridas S."/>
            <person name="Hughes K."/>
            <person name="Justo A."/>
            <person name="Karasinski D."/>
            <person name="Kautmanova I."/>
            <person name="Kiss B."/>
            <person name="Kocsube S."/>
            <person name="Kotiranta H."/>
            <person name="LaButti K.M."/>
            <person name="Lechner B.E."/>
            <person name="Liimatainen K."/>
            <person name="Lipzen A."/>
            <person name="Lukacs Z."/>
            <person name="Mihaltcheva S."/>
            <person name="Morgado L.N."/>
            <person name="Niskanen T."/>
            <person name="Noordeloos M.E."/>
            <person name="Ohm R.A."/>
            <person name="Ortiz-Santana B."/>
            <person name="Ovrebo C."/>
            <person name="Racz N."/>
            <person name="Riley R."/>
            <person name="Savchenko A."/>
            <person name="Shiryaev A."/>
            <person name="Soop K."/>
            <person name="Spirin V."/>
            <person name="Szebenyi C."/>
            <person name="Tomsovsky M."/>
            <person name="Tulloss R.E."/>
            <person name="Uehling J."/>
            <person name="Grigoriev I.V."/>
            <person name="Vagvolgyi C."/>
            <person name="Papp T."/>
            <person name="Martin F.M."/>
            <person name="Miettinen O."/>
            <person name="Hibbett D.S."/>
            <person name="Nagy L.G."/>
        </authorList>
    </citation>
    <scope>NUCLEOTIDE SEQUENCE [LARGE SCALE GENOMIC DNA]</scope>
    <source>
        <strain evidence="4 5">CBS 309.79</strain>
    </source>
</reference>
<dbReference type="OrthoDB" id="74764at2759"/>
<evidence type="ECO:0000256" key="1">
    <source>
        <dbReference type="SAM" id="MobiDB-lite"/>
    </source>
</evidence>
<dbReference type="PANTHER" id="PTHR43662">
    <property type="match status" value="1"/>
</dbReference>
<dbReference type="InterPro" id="IPR018535">
    <property type="entry name" value="DUF1996"/>
</dbReference>
<feature type="chain" id="PRO_5022866287" description="DUF1996 domain-containing protein" evidence="2">
    <location>
        <begin position="22"/>
        <end position="475"/>
    </location>
</feature>
<evidence type="ECO:0000313" key="5">
    <source>
        <dbReference type="Proteomes" id="UP000305067"/>
    </source>
</evidence>
<evidence type="ECO:0000256" key="2">
    <source>
        <dbReference type="SAM" id="SignalP"/>
    </source>
</evidence>
<feature type="signal peptide" evidence="2">
    <location>
        <begin position="1"/>
        <end position="21"/>
    </location>
</feature>
<feature type="region of interest" description="Disordered" evidence="1">
    <location>
        <begin position="456"/>
        <end position="475"/>
    </location>
</feature>
<organism evidence="4 5">
    <name type="scientific">Pterulicium gracile</name>
    <dbReference type="NCBI Taxonomy" id="1884261"/>
    <lineage>
        <taxon>Eukaryota</taxon>
        <taxon>Fungi</taxon>
        <taxon>Dikarya</taxon>
        <taxon>Basidiomycota</taxon>
        <taxon>Agaricomycotina</taxon>
        <taxon>Agaricomycetes</taxon>
        <taxon>Agaricomycetidae</taxon>
        <taxon>Agaricales</taxon>
        <taxon>Pleurotineae</taxon>
        <taxon>Pterulaceae</taxon>
        <taxon>Pterulicium</taxon>
    </lineage>
</organism>
<feature type="compositionally biased region" description="Polar residues" evidence="1">
    <location>
        <begin position="354"/>
        <end position="365"/>
    </location>
</feature>
<proteinExistence type="predicted"/>
<dbReference type="Proteomes" id="UP000305067">
    <property type="component" value="Unassembled WGS sequence"/>
</dbReference>
<feature type="domain" description="DUF1996" evidence="3">
    <location>
        <begin position="37"/>
        <end position="263"/>
    </location>
</feature>
<feature type="region of interest" description="Disordered" evidence="1">
    <location>
        <begin position="324"/>
        <end position="447"/>
    </location>
</feature>
<feature type="compositionally biased region" description="Pro residues" evidence="1">
    <location>
        <begin position="372"/>
        <end position="381"/>
    </location>
</feature>
<accession>A0A5C3Q7Y4</accession>
<feature type="compositionally biased region" description="Low complexity" evidence="1">
    <location>
        <begin position="382"/>
        <end position="426"/>
    </location>
</feature>
<evidence type="ECO:0000259" key="3">
    <source>
        <dbReference type="Pfam" id="PF09362"/>
    </source>
</evidence>
<dbReference type="STRING" id="1884261.A0A5C3Q7Y4"/>
<dbReference type="EMBL" id="ML178841">
    <property type="protein sequence ID" value="TFK98185.1"/>
    <property type="molecule type" value="Genomic_DNA"/>
</dbReference>
<keyword evidence="5" id="KW-1185">Reference proteome</keyword>
<dbReference type="Pfam" id="PF09362">
    <property type="entry name" value="DUF1996"/>
    <property type="match status" value="1"/>
</dbReference>